<accession>A0A920C7L7</accession>
<evidence type="ECO:0000313" key="2">
    <source>
        <dbReference type="Proteomes" id="UP000676917"/>
    </source>
</evidence>
<dbReference type="EMBL" id="BORP01000003">
    <property type="protein sequence ID" value="GIO27324.1"/>
    <property type="molecule type" value="Genomic_DNA"/>
</dbReference>
<reference evidence="1" key="1">
    <citation type="submission" date="2021-03" db="EMBL/GenBank/DDBJ databases">
        <title>Antimicrobial resistance genes in bacteria isolated from Japanese honey, and their potential for conferring macrolide and lincosamide resistance in the American foulbrood pathogen Paenibacillus larvae.</title>
        <authorList>
            <person name="Okamoto M."/>
            <person name="Kumagai M."/>
            <person name="Kanamori H."/>
            <person name="Takamatsu D."/>
        </authorList>
    </citation>
    <scope>NUCLEOTIDE SEQUENCE</scope>
    <source>
        <strain evidence="1">J43TS3</strain>
    </source>
</reference>
<evidence type="ECO:0000313" key="1">
    <source>
        <dbReference type="EMBL" id="GIO27324.1"/>
    </source>
</evidence>
<evidence type="ECO:0008006" key="3">
    <source>
        <dbReference type="Google" id="ProtNLM"/>
    </source>
</evidence>
<dbReference type="Pfam" id="PF08868">
    <property type="entry name" value="YugN"/>
    <property type="match status" value="1"/>
</dbReference>
<dbReference type="Gene3D" id="3.30.310.100">
    <property type="entry name" value="YugN-like"/>
    <property type="match status" value="1"/>
</dbReference>
<sequence>MIELQTELEGKRAYFGVARQLAKQFGLSMCGSWEYDGAFFDATLHRENGETIYLRMPFHVLEGMLDRSDAFIEFRTPFVIKHIVHIGLDKDENSLLAATGFNQFQEPLDKDGQIRNKTKWEEIGEDVSNEYARAIAAIETKHIS</sequence>
<name>A0A920C7L7_9BACI</name>
<protein>
    <recommendedName>
        <fullName evidence="3">YugN-like family protein</fullName>
    </recommendedName>
</protein>
<dbReference type="AlphaFoldDB" id="A0A920C7L7"/>
<dbReference type="SUPFAM" id="SSF160755">
    <property type="entry name" value="YugN-like"/>
    <property type="match status" value="1"/>
</dbReference>
<dbReference type="Proteomes" id="UP000676917">
    <property type="component" value="Unassembled WGS sequence"/>
</dbReference>
<dbReference type="InterPro" id="IPR036491">
    <property type="entry name" value="YugN-like_sf"/>
</dbReference>
<organism evidence="1 2">
    <name type="scientific">Ornithinibacillus bavariensis</name>
    <dbReference type="NCBI Taxonomy" id="545502"/>
    <lineage>
        <taxon>Bacteria</taxon>
        <taxon>Bacillati</taxon>
        <taxon>Bacillota</taxon>
        <taxon>Bacilli</taxon>
        <taxon>Bacillales</taxon>
        <taxon>Bacillaceae</taxon>
        <taxon>Ornithinibacillus</taxon>
    </lineage>
</organism>
<comment type="caution">
    <text evidence="1">The sequence shown here is derived from an EMBL/GenBank/DDBJ whole genome shotgun (WGS) entry which is preliminary data.</text>
</comment>
<gene>
    <name evidence="1" type="ORF">J43TS3_19350</name>
</gene>
<dbReference type="RefSeq" id="WP_212920813.1">
    <property type="nucleotide sequence ID" value="NZ_BORP01000003.1"/>
</dbReference>
<keyword evidence="2" id="KW-1185">Reference proteome</keyword>
<dbReference type="InterPro" id="IPR014967">
    <property type="entry name" value="Uncharacterised_YugN-like"/>
</dbReference>
<proteinExistence type="predicted"/>